<proteinExistence type="predicted"/>
<evidence type="ECO:0000313" key="1">
    <source>
        <dbReference type="EMBL" id="ODM87613.1"/>
    </source>
</evidence>
<keyword evidence="2" id="KW-1185">Reference proteome</keyword>
<name>A0A1D2M3R0_ORCCI</name>
<dbReference type="AlphaFoldDB" id="A0A1D2M3R0"/>
<accession>A0A1D2M3R0</accession>
<evidence type="ECO:0000313" key="2">
    <source>
        <dbReference type="Proteomes" id="UP000094527"/>
    </source>
</evidence>
<organism evidence="1 2">
    <name type="scientific">Orchesella cincta</name>
    <name type="common">Springtail</name>
    <name type="synonym">Podura cincta</name>
    <dbReference type="NCBI Taxonomy" id="48709"/>
    <lineage>
        <taxon>Eukaryota</taxon>
        <taxon>Metazoa</taxon>
        <taxon>Ecdysozoa</taxon>
        <taxon>Arthropoda</taxon>
        <taxon>Hexapoda</taxon>
        <taxon>Collembola</taxon>
        <taxon>Entomobryomorpha</taxon>
        <taxon>Entomobryoidea</taxon>
        <taxon>Orchesellidae</taxon>
        <taxon>Orchesellinae</taxon>
        <taxon>Orchesella</taxon>
    </lineage>
</organism>
<dbReference type="EMBL" id="LJIJ01004967">
    <property type="protein sequence ID" value="ODM87613.1"/>
    <property type="molecule type" value="Genomic_DNA"/>
</dbReference>
<reference evidence="1 2" key="1">
    <citation type="journal article" date="2016" name="Genome Biol. Evol.">
        <title>Gene Family Evolution Reflects Adaptation to Soil Environmental Stressors in the Genome of the Collembolan Orchesella cincta.</title>
        <authorList>
            <person name="Faddeeva-Vakhrusheva A."/>
            <person name="Derks M.F."/>
            <person name="Anvar S.Y."/>
            <person name="Agamennone V."/>
            <person name="Suring W."/>
            <person name="Smit S."/>
            <person name="van Straalen N.M."/>
            <person name="Roelofs D."/>
        </authorList>
    </citation>
    <scope>NUCLEOTIDE SEQUENCE [LARGE SCALE GENOMIC DNA]</scope>
    <source>
        <tissue evidence="1">Mixed pool</tissue>
    </source>
</reference>
<comment type="caution">
    <text evidence="1">The sequence shown here is derived from an EMBL/GenBank/DDBJ whole genome shotgun (WGS) entry which is preliminary data.</text>
</comment>
<sequence length="79" mass="9023">MRTRARANANRWPVPAVPKRRGNPWFLTSNADGEVNAGLTTKRRMQEEITAEEGVIGGMLEEVKTLEKKLQPIKPLRRR</sequence>
<gene>
    <name evidence="1" type="ORF">Ocin01_19069</name>
</gene>
<dbReference type="Proteomes" id="UP000094527">
    <property type="component" value="Unassembled WGS sequence"/>
</dbReference>
<protein>
    <submittedName>
        <fullName evidence="1">Uncharacterized protein</fullName>
    </submittedName>
</protein>